<dbReference type="Pfam" id="PF04967">
    <property type="entry name" value="HTH_10"/>
    <property type="match status" value="1"/>
</dbReference>
<name>A0AAV3USA8_9EURY</name>
<dbReference type="PANTHER" id="PTHR34236">
    <property type="entry name" value="DIMETHYL SULFOXIDE REDUCTASE TRANSCRIPTIONAL ACTIVATOR"/>
    <property type="match status" value="1"/>
</dbReference>
<evidence type="ECO:0000256" key="2">
    <source>
        <dbReference type="ARBA" id="ARBA00023163"/>
    </source>
</evidence>
<dbReference type="Proteomes" id="UP001501729">
    <property type="component" value="Unassembled WGS sequence"/>
</dbReference>
<evidence type="ECO:0000313" key="5">
    <source>
        <dbReference type="Proteomes" id="UP001501729"/>
    </source>
</evidence>
<dbReference type="InterPro" id="IPR007050">
    <property type="entry name" value="HTH_bacterioopsin"/>
</dbReference>
<gene>
    <name evidence="4" type="ORF">GCM10025751_58040</name>
</gene>
<keyword evidence="2" id="KW-0804">Transcription</keyword>
<evidence type="ECO:0000256" key="1">
    <source>
        <dbReference type="ARBA" id="ARBA00023015"/>
    </source>
</evidence>
<keyword evidence="5" id="KW-1185">Reference proteome</keyword>
<dbReference type="EMBL" id="BAABKX010000030">
    <property type="protein sequence ID" value="GAA5066284.1"/>
    <property type="molecule type" value="Genomic_DNA"/>
</dbReference>
<organism evidence="4 5">
    <name type="scientific">Haladaptatus pallidirubidus</name>
    <dbReference type="NCBI Taxonomy" id="1008152"/>
    <lineage>
        <taxon>Archaea</taxon>
        <taxon>Methanobacteriati</taxon>
        <taxon>Methanobacteriota</taxon>
        <taxon>Stenosarchaea group</taxon>
        <taxon>Halobacteria</taxon>
        <taxon>Halobacteriales</taxon>
        <taxon>Haladaptataceae</taxon>
        <taxon>Haladaptatus</taxon>
    </lineage>
</organism>
<evidence type="ECO:0000313" key="4">
    <source>
        <dbReference type="EMBL" id="GAA5066284.1"/>
    </source>
</evidence>
<keyword evidence="1" id="KW-0805">Transcription regulation</keyword>
<reference evidence="4 5" key="1">
    <citation type="journal article" date="2019" name="Int. J. Syst. Evol. Microbiol.">
        <title>The Global Catalogue of Microorganisms (GCM) 10K type strain sequencing project: providing services to taxonomists for standard genome sequencing and annotation.</title>
        <authorList>
            <consortium name="The Broad Institute Genomics Platform"/>
            <consortium name="The Broad Institute Genome Sequencing Center for Infectious Disease"/>
            <person name="Wu L."/>
            <person name="Ma J."/>
        </authorList>
    </citation>
    <scope>NUCLEOTIDE SEQUENCE [LARGE SCALE GENOMIC DNA]</scope>
    <source>
        <strain evidence="4 5">JCM 17504</strain>
    </source>
</reference>
<evidence type="ECO:0000259" key="3">
    <source>
        <dbReference type="Pfam" id="PF04967"/>
    </source>
</evidence>
<dbReference type="PANTHER" id="PTHR34236:SF1">
    <property type="entry name" value="DIMETHYL SULFOXIDE REDUCTASE TRANSCRIPTIONAL ACTIVATOR"/>
    <property type="match status" value="1"/>
</dbReference>
<comment type="caution">
    <text evidence="4">The sequence shown here is derived from an EMBL/GenBank/DDBJ whole genome shotgun (WGS) entry which is preliminary data.</text>
</comment>
<dbReference type="RefSeq" id="WP_227779248.1">
    <property type="nucleotide sequence ID" value="NZ_BAABKX010000030.1"/>
</dbReference>
<proteinExistence type="predicted"/>
<dbReference type="AlphaFoldDB" id="A0AAV3USA8"/>
<sequence>MPQATLKLKSNEALVALSERHPKTEFVVLGGWPTAGKLRVLIETSTISLPSLQKTLSALPRLTDVEIRHAADETVLFEVSTPTPAPHGAMAESGIVPSFPLRLENGWFVGDLTASQERLTAFRDELDAAEIEYQLIQISGRDGMSDELTARQQEVVELAIKHGYYESPRRCTLTDLAELLDVNKSVVSRILQRVEGHIITTYYSFC</sequence>
<feature type="domain" description="HTH bat-type" evidence="3">
    <location>
        <begin position="148"/>
        <end position="200"/>
    </location>
</feature>
<dbReference type="GeneID" id="68617417"/>
<accession>A0AAV3USA8</accession>
<protein>
    <submittedName>
        <fullName evidence="4">Helix-turn-helix domain-containing protein</fullName>
    </submittedName>
</protein>